<dbReference type="PANTHER" id="PTHR31528:SF1">
    <property type="entry name" value="4-AMINO-5-HYDROXYMETHYL-2-METHYLPYRIMIDINE PHOSPHATE SYNTHASE THI11-RELATED"/>
    <property type="match status" value="1"/>
</dbReference>
<keyword evidence="6" id="KW-0479">Metal-binding</keyword>
<reference evidence="15" key="1">
    <citation type="submission" date="2023-07" db="EMBL/GenBank/DDBJ databases">
        <title>Conexibacter stalactiti sp. nov., isolated from stalactites in a lava cave and emended description of the genus Conexibacter.</title>
        <authorList>
            <person name="Lee S.D."/>
        </authorList>
    </citation>
    <scope>NUCLEOTIDE SEQUENCE [LARGE SCALE GENOMIC DNA]</scope>
    <source>
        <strain evidence="15">KCTC 39840</strain>
    </source>
</reference>
<dbReference type="RefSeq" id="WP_318598191.1">
    <property type="nucleotide sequence ID" value="NZ_JAWSTH010000041.1"/>
</dbReference>
<feature type="domain" description="SsuA/THI5-like" evidence="13">
    <location>
        <begin position="69"/>
        <end position="274"/>
    </location>
</feature>
<keyword evidence="7" id="KW-0663">Pyridoxal phosphate</keyword>
<gene>
    <name evidence="14" type="ORF">R7226_15975</name>
</gene>
<organism evidence="14 15">
    <name type="scientific">Conexibacter stalactiti</name>
    <dbReference type="NCBI Taxonomy" id="1940611"/>
    <lineage>
        <taxon>Bacteria</taxon>
        <taxon>Bacillati</taxon>
        <taxon>Actinomycetota</taxon>
        <taxon>Thermoleophilia</taxon>
        <taxon>Solirubrobacterales</taxon>
        <taxon>Conexibacteraceae</taxon>
        <taxon>Conexibacter</taxon>
    </lineage>
</organism>
<dbReference type="InterPro" id="IPR015168">
    <property type="entry name" value="SsuA/THI5"/>
</dbReference>
<feature type="chain" id="PRO_5046200851" description="Thiamine pyrimidine synthase" evidence="12">
    <location>
        <begin position="22"/>
        <end position="371"/>
    </location>
</feature>
<comment type="subunit">
    <text evidence="4">Homodimer.</text>
</comment>
<comment type="pathway">
    <text evidence="2">Cofactor biosynthesis; thiamine diphosphate biosynthesis.</text>
</comment>
<comment type="function">
    <text evidence="1">Responsible for the formation of the pyrimidine heterocycle in the thiamine biosynthesis pathway. Catalyzes the formation of hydroxymethylpyrimidine phosphate (HMP-P) from histidine and pyridoxal phosphate (PLP). The protein uses PLP and the active site histidine to form HMP-P, generating an inactive enzyme. The enzyme can only undergo a single turnover, which suggests it is a suicide enzyme.</text>
</comment>
<evidence type="ECO:0000313" key="14">
    <source>
        <dbReference type="EMBL" id="MDW5595847.1"/>
    </source>
</evidence>
<feature type="signal peptide" evidence="12">
    <location>
        <begin position="1"/>
        <end position="21"/>
    </location>
</feature>
<keyword evidence="15" id="KW-1185">Reference proteome</keyword>
<evidence type="ECO:0000256" key="10">
    <source>
        <dbReference type="ARBA" id="ARBA00033171"/>
    </source>
</evidence>
<dbReference type="EMBL" id="JAWSTH010000041">
    <property type="protein sequence ID" value="MDW5595847.1"/>
    <property type="molecule type" value="Genomic_DNA"/>
</dbReference>
<evidence type="ECO:0000256" key="2">
    <source>
        <dbReference type="ARBA" id="ARBA00004948"/>
    </source>
</evidence>
<evidence type="ECO:0000256" key="4">
    <source>
        <dbReference type="ARBA" id="ARBA00011738"/>
    </source>
</evidence>
<keyword evidence="5" id="KW-0808">Transferase</keyword>
<keyword evidence="9" id="KW-0408">Iron</keyword>
<dbReference type="PROSITE" id="PS51257">
    <property type="entry name" value="PROKAR_LIPOPROTEIN"/>
    <property type="match status" value="1"/>
</dbReference>
<keyword evidence="12" id="KW-0732">Signal</keyword>
<evidence type="ECO:0000256" key="3">
    <source>
        <dbReference type="ARBA" id="ARBA00009406"/>
    </source>
</evidence>
<evidence type="ECO:0000313" key="15">
    <source>
        <dbReference type="Proteomes" id="UP001284601"/>
    </source>
</evidence>
<comment type="similarity">
    <text evidence="3">Belongs to the NMT1/THI5 family.</text>
</comment>
<dbReference type="Proteomes" id="UP001284601">
    <property type="component" value="Unassembled WGS sequence"/>
</dbReference>
<comment type="catalytic activity">
    <reaction evidence="11">
        <text>N(6)-(pyridoxal phosphate)-L-lysyl-[4-amino-5-hydroxymethyl-2-methylpyrimidine phosphate synthase] + L-histidyl-[4-amino-5-hydroxymethyl-2-methylpyrimidine phosphate synthase] + 2 Fe(3+) + 4 H2O = L-lysyl-[4-amino-5-hydroxymethyl-2-methylpyrimidine phosphate synthase] + (2S)-2-amino-5-hydroxy-4-oxopentanoyl-[4-amino-5-hydroxymethyl-2-methylpyrimidine phosphate synthase] + 4-amino-2-methyl-5-(phosphooxymethyl)pyrimidine + 3-oxopropanoate + 2 Fe(2+) + 2 H(+)</text>
        <dbReference type="Rhea" id="RHEA:65756"/>
        <dbReference type="Rhea" id="RHEA-COMP:16892"/>
        <dbReference type="Rhea" id="RHEA-COMP:16893"/>
        <dbReference type="Rhea" id="RHEA-COMP:16894"/>
        <dbReference type="Rhea" id="RHEA-COMP:16895"/>
        <dbReference type="ChEBI" id="CHEBI:15377"/>
        <dbReference type="ChEBI" id="CHEBI:15378"/>
        <dbReference type="ChEBI" id="CHEBI:29033"/>
        <dbReference type="ChEBI" id="CHEBI:29034"/>
        <dbReference type="ChEBI" id="CHEBI:29969"/>
        <dbReference type="ChEBI" id="CHEBI:29979"/>
        <dbReference type="ChEBI" id="CHEBI:33190"/>
        <dbReference type="ChEBI" id="CHEBI:58354"/>
        <dbReference type="ChEBI" id="CHEBI:143915"/>
        <dbReference type="ChEBI" id="CHEBI:157692"/>
    </reaction>
    <physiologicalReaction direction="left-to-right" evidence="11">
        <dbReference type="Rhea" id="RHEA:65757"/>
    </physiologicalReaction>
</comment>
<sequence length="371" mass="39953">MRRTATFRRSLGVLGLVGALAAVGCGSSDDDSSSTSAAAGSTGTTAAAPETRDVKFMLEWAANASQIWAIAGKEEGYFARNGIDPEFQFPDDSATPIKALQAGRTDFGLQLSIGPAIAKGEGAGIKVIGTLELLDVGLMVQSDEISDFQELKGKTVGVGSSTYNEVCFERTLQTQGMTKDDVKIVDPGFNLVPPLLAGKFAGVNGSHYEAAIALAKEPDKPIRILSFAPDSCPYDPIQILTTDKMIEENPELVRSFLRGIAESLAWSMDDPRAAAAIWAERYPDLDPRSDLAQWEASAPTFCGPYSEREGLLYSDPDQYRQLIQLAADAEAIDAPYPVEDLMTNEFLPEPKITEPCANDRYRDEPLAQVTG</sequence>
<evidence type="ECO:0000256" key="11">
    <source>
        <dbReference type="ARBA" id="ARBA00048179"/>
    </source>
</evidence>
<dbReference type="Pfam" id="PF09084">
    <property type="entry name" value="NMT1"/>
    <property type="match status" value="1"/>
</dbReference>
<dbReference type="PANTHER" id="PTHR31528">
    <property type="entry name" value="4-AMINO-5-HYDROXYMETHYL-2-METHYLPYRIMIDINE PHOSPHATE SYNTHASE THI11-RELATED"/>
    <property type="match status" value="1"/>
</dbReference>
<proteinExistence type="inferred from homology"/>
<comment type="caution">
    <text evidence="14">The sequence shown here is derived from an EMBL/GenBank/DDBJ whole genome shotgun (WGS) entry which is preliminary data.</text>
</comment>
<dbReference type="SUPFAM" id="SSF53850">
    <property type="entry name" value="Periplasmic binding protein-like II"/>
    <property type="match status" value="1"/>
</dbReference>
<evidence type="ECO:0000256" key="6">
    <source>
        <dbReference type="ARBA" id="ARBA00022723"/>
    </source>
</evidence>
<evidence type="ECO:0000259" key="13">
    <source>
        <dbReference type="Pfam" id="PF09084"/>
    </source>
</evidence>
<accession>A0ABU4HR93</accession>
<keyword evidence="8" id="KW-0784">Thiamine biosynthesis</keyword>
<name>A0ABU4HR93_9ACTN</name>
<evidence type="ECO:0000256" key="9">
    <source>
        <dbReference type="ARBA" id="ARBA00023004"/>
    </source>
</evidence>
<evidence type="ECO:0000256" key="5">
    <source>
        <dbReference type="ARBA" id="ARBA00022679"/>
    </source>
</evidence>
<dbReference type="InterPro" id="IPR027939">
    <property type="entry name" value="NMT1/THI5"/>
</dbReference>
<evidence type="ECO:0000256" key="8">
    <source>
        <dbReference type="ARBA" id="ARBA00022977"/>
    </source>
</evidence>
<evidence type="ECO:0000256" key="1">
    <source>
        <dbReference type="ARBA" id="ARBA00003469"/>
    </source>
</evidence>
<dbReference type="Gene3D" id="3.40.190.10">
    <property type="entry name" value="Periplasmic binding protein-like II"/>
    <property type="match status" value="2"/>
</dbReference>
<evidence type="ECO:0000256" key="7">
    <source>
        <dbReference type="ARBA" id="ARBA00022898"/>
    </source>
</evidence>
<protein>
    <recommendedName>
        <fullName evidence="10">Thiamine pyrimidine synthase</fullName>
    </recommendedName>
</protein>
<evidence type="ECO:0000256" key="12">
    <source>
        <dbReference type="SAM" id="SignalP"/>
    </source>
</evidence>